<proteinExistence type="inferred from homology"/>
<dbReference type="GO" id="GO:0006508">
    <property type="term" value="P:proteolysis"/>
    <property type="evidence" value="ECO:0007669"/>
    <property type="project" value="UniProtKB-KW"/>
</dbReference>
<evidence type="ECO:0000313" key="5">
    <source>
        <dbReference type="Proteomes" id="UP000582837"/>
    </source>
</evidence>
<comment type="similarity">
    <text evidence="1">Belongs to the peptidase C56 family.</text>
</comment>
<feature type="compositionally biased region" description="Low complexity" evidence="2">
    <location>
        <begin position="318"/>
        <end position="328"/>
    </location>
</feature>
<dbReference type="InterPro" id="IPR029062">
    <property type="entry name" value="Class_I_gatase-like"/>
</dbReference>
<protein>
    <submittedName>
        <fullName evidence="4">PfpI family intracellular protease</fullName>
    </submittedName>
</protein>
<evidence type="ECO:0000313" key="4">
    <source>
        <dbReference type="EMBL" id="MBB6072084.1"/>
    </source>
</evidence>
<gene>
    <name evidence="4" type="ORF">HNQ61_003745</name>
</gene>
<organism evidence="4 5">
    <name type="scientific">Longimicrobium terrae</name>
    <dbReference type="NCBI Taxonomy" id="1639882"/>
    <lineage>
        <taxon>Bacteria</taxon>
        <taxon>Pseudomonadati</taxon>
        <taxon>Gemmatimonadota</taxon>
        <taxon>Longimicrobiia</taxon>
        <taxon>Longimicrobiales</taxon>
        <taxon>Longimicrobiaceae</taxon>
        <taxon>Longimicrobium</taxon>
    </lineage>
</organism>
<accession>A0A841H286</accession>
<dbReference type="SUPFAM" id="SSF52317">
    <property type="entry name" value="Class I glutamine amidotransferase-like"/>
    <property type="match status" value="1"/>
</dbReference>
<keyword evidence="4" id="KW-0378">Hydrolase</keyword>
<feature type="domain" description="DJ-1/PfpI" evidence="3">
    <location>
        <begin position="10"/>
        <end position="175"/>
    </location>
</feature>
<dbReference type="Gene3D" id="3.40.50.880">
    <property type="match status" value="1"/>
</dbReference>
<dbReference type="Pfam" id="PF01965">
    <property type="entry name" value="DJ-1_PfpI"/>
    <property type="match status" value="1"/>
</dbReference>
<dbReference type="AlphaFoldDB" id="A0A841H286"/>
<dbReference type="InterPro" id="IPR002818">
    <property type="entry name" value="DJ-1/PfpI"/>
</dbReference>
<reference evidence="4 5" key="1">
    <citation type="submission" date="2020-08" db="EMBL/GenBank/DDBJ databases">
        <title>Genomic Encyclopedia of Type Strains, Phase IV (KMG-IV): sequencing the most valuable type-strain genomes for metagenomic binning, comparative biology and taxonomic classification.</title>
        <authorList>
            <person name="Goeker M."/>
        </authorList>
    </citation>
    <scope>NUCLEOTIDE SEQUENCE [LARGE SCALE GENOMIC DNA]</scope>
    <source>
        <strain evidence="4 5">DSM 29007</strain>
    </source>
</reference>
<keyword evidence="4" id="KW-0645">Protease</keyword>
<dbReference type="EMBL" id="JACHIA010000012">
    <property type="protein sequence ID" value="MBB6072084.1"/>
    <property type="molecule type" value="Genomic_DNA"/>
</dbReference>
<dbReference type="CDD" id="cd03134">
    <property type="entry name" value="GATase1_PfpI_like"/>
    <property type="match status" value="1"/>
</dbReference>
<evidence type="ECO:0000256" key="2">
    <source>
        <dbReference type="SAM" id="MobiDB-lite"/>
    </source>
</evidence>
<sequence length="391" mass="40814">MHDVNLKGLRVAVLATDGFEQIELTHPVEALEEHGAEVDIVSLRPGRIRGVNHMYPGKKVRVDRTVYTADAGEYDALLLPGGLINPDTLRQNDRALDFVRAMDHAGKPIAVICHAPWLLISGGLIVRRSLTSWPGIRDDVRNAGGVWSDEPVVRDRNWVSSRGPQDIDDFTHAMLNLFAEHVRITPRPNEAEHTKEGGLPIGRMLLGGLAAAGIAYLVRNQLAREEQPLEYVEVVDLEPEVVIIEDAYPPDEYESEGAYAGGMPYHSGTEYSAGTGTGYTESTGYAGTAGTGYTGAAGSTGTGYGAAGGTADLGGTGYSPAPSPAGGPTNLGGTGTGYEATPGSVAGAQDVGGTGAGYVSPPDFNGPTGTAGTDEGDLNRGAGTTYRPPSV</sequence>
<comment type="caution">
    <text evidence="4">The sequence shown here is derived from an EMBL/GenBank/DDBJ whole genome shotgun (WGS) entry which is preliminary data.</text>
</comment>
<dbReference type="PANTHER" id="PTHR42733">
    <property type="entry name" value="DJ-1 PROTEIN"/>
    <property type="match status" value="1"/>
</dbReference>
<name>A0A841H286_9BACT</name>
<dbReference type="Proteomes" id="UP000582837">
    <property type="component" value="Unassembled WGS sequence"/>
</dbReference>
<evidence type="ECO:0000259" key="3">
    <source>
        <dbReference type="Pfam" id="PF01965"/>
    </source>
</evidence>
<feature type="region of interest" description="Disordered" evidence="2">
    <location>
        <begin position="315"/>
        <end position="391"/>
    </location>
</feature>
<dbReference type="GO" id="GO:0008233">
    <property type="term" value="F:peptidase activity"/>
    <property type="evidence" value="ECO:0007669"/>
    <property type="project" value="UniProtKB-KW"/>
</dbReference>
<dbReference type="InterPro" id="IPR006286">
    <property type="entry name" value="C56_PfpI-like"/>
</dbReference>
<dbReference type="PROSITE" id="PS51276">
    <property type="entry name" value="PEPTIDASE_C56_PFPI"/>
    <property type="match status" value="1"/>
</dbReference>
<dbReference type="NCBIfam" id="TIGR01382">
    <property type="entry name" value="PfpI"/>
    <property type="match status" value="1"/>
</dbReference>
<keyword evidence="5" id="KW-1185">Reference proteome</keyword>
<evidence type="ECO:0000256" key="1">
    <source>
        <dbReference type="ARBA" id="ARBA00008542"/>
    </source>
</evidence>
<dbReference type="PANTHER" id="PTHR42733:SF12">
    <property type="entry name" value="PROTEINASE"/>
    <property type="match status" value="1"/>
</dbReference>
<dbReference type="RefSeq" id="WP_205761500.1">
    <property type="nucleotide sequence ID" value="NZ_JABDTL010000001.1"/>
</dbReference>